<evidence type="ECO:0000259" key="1">
    <source>
        <dbReference type="Pfam" id="PF00534"/>
    </source>
</evidence>
<organism evidence="2 3">
    <name type="scientific">Geobacter hydrogenophilus</name>
    <dbReference type="NCBI Taxonomy" id="40983"/>
    <lineage>
        <taxon>Bacteria</taxon>
        <taxon>Pseudomonadati</taxon>
        <taxon>Thermodesulfobacteriota</taxon>
        <taxon>Desulfuromonadia</taxon>
        <taxon>Geobacterales</taxon>
        <taxon>Geobacteraceae</taxon>
        <taxon>Geobacter</taxon>
    </lineage>
</organism>
<name>A0A9W6FX94_9BACT</name>
<accession>A0A9W6FX94</accession>
<comment type="caution">
    <text evidence="2">The sequence shown here is derived from an EMBL/GenBank/DDBJ whole genome shotgun (WGS) entry which is preliminary data.</text>
</comment>
<dbReference type="PANTHER" id="PTHR46401:SF8">
    <property type="entry name" value="BLL6006 PROTEIN"/>
    <property type="match status" value="1"/>
</dbReference>
<reference evidence="2" key="1">
    <citation type="submission" date="2022-12" db="EMBL/GenBank/DDBJ databases">
        <title>Reference genome sequencing for broad-spectrum identification of bacterial and archaeal isolates by mass spectrometry.</title>
        <authorList>
            <person name="Sekiguchi Y."/>
            <person name="Tourlousse D.M."/>
        </authorList>
    </citation>
    <scope>NUCLEOTIDE SEQUENCE</scope>
    <source>
        <strain evidence="2">H2</strain>
    </source>
</reference>
<dbReference type="CDD" id="cd03809">
    <property type="entry name" value="GT4_MtfB-like"/>
    <property type="match status" value="1"/>
</dbReference>
<dbReference type="SUPFAM" id="SSF53756">
    <property type="entry name" value="UDP-Glycosyltransferase/glycogen phosphorylase"/>
    <property type="match status" value="1"/>
</dbReference>
<evidence type="ECO:0000313" key="2">
    <source>
        <dbReference type="EMBL" id="GLI36591.1"/>
    </source>
</evidence>
<dbReference type="GO" id="GO:0016757">
    <property type="term" value="F:glycosyltransferase activity"/>
    <property type="evidence" value="ECO:0007669"/>
    <property type="project" value="InterPro"/>
</dbReference>
<proteinExistence type="predicted"/>
<protein>
    <recommendedName>
        <fullName evidence="1">Glycosyl transferase family 1 domain-containing protein</fullName>
    </recommendedName>
</protein>
<sequence length="279" mass="31979">MPALVSILDLMHRYERRFPEVGGRWRYQSLEHHYQNVCRWAKGVLVDSEAGKKQVFESYGMPLENIHILPFVPPQYLTDIVPIADFHCQYNLPEKFLFYPAQFWEHKNHVGLLEALALVKRECHDIHLVLVGAKKNAYSIVRETVTRLNLESNVHVLGYVPQEHMPEFYRRARALVMPTFFGPTNIPPLEGFLLGCPVAVSNVYGMPEQAGDAALFFDPGDVDDMSAVLRRLWLDDELCAGLVAKGKERSVHWRQPQFNQRLADILEELLIKSGADSLK</sequence>
<dbReference type="InterPro" id="IPR001296">
    <property type="entry name" value="Glyco_trans_1"/>
</dbReference>
<dbReference type="PANTHER" id="PTHR46401">
    <property type="entry name" value="GLYCOSYLTRANSFERASE WBBK-RELATED"/>
    <property type="match status" value="1"/>
</dbReference>
<dbReference type="Gene3D" id="3.40.50.2000">
    <property type="entry name" value="Glycogen Phosphorylase B"/>
    <property type="match status" value="1"/>
</dbReference>
<dbReference type="AlphaFoldDB" id="A0A9W6FX94"/>
<dbReference type="Pfam" id="PF00534">
    <property type="entry name" value="Glycos_transf_1"/>
    <property type="match status" value="1"/>
</dbReference>
<dbReference type="EMBL" id="BSDS01000001">
    <property type="protein sequence ID" value="GLI36591.1"/>
    <property type="molecule type" value="Genomic_DNA"/>
</dbReference>
<dbReference type="Proteomes" id="UP001144352">
    <property type="component" value="Unassembled WGS sequence"/>
</dbReference>
<feature type="domain" description="Glycosyl transferase family 1" evidence="1">
    <location>
        <begin position="93"/>
        <end position="248"/>
    </location>
</feature>
<keyword evidence="3" id="KW-1185">Reference proteome</keyword>
<gene>
    <name evidence="2" type="ORF">GHYDROH2_00920</name>
</gene>
<evidence type="ECO:0000313" key="3">
    <source>
        <dbReference type="Proteomes" id="UP001144352"/>
    </source>
</evidence>